<keyword evidence="1" id="KW-0315">Glutamine amidotransferase</keyword>
<dbReference type="EC" id="2.4.2.-" evidence="1"/>
<proteinExistence type="predicted"/>
<organism evidence="1 2">
    <name type="scientific">Pedobacter africanus</name>
    <dbReference type="NCBI Taxonomy" id="151894"/>
    <lineage>
        <taxon>Bacteria</taxon>
        <taxon>Pseudomonadati</taxon>
        <taxon>Bacteroidota</taxon>
        <taxon>Sphingobacteriia</taxon>
        <taxon>Sphingobacteriales</taxon>
        <taxon>Sphingobacteriaceae</taxon>
        <taxon>Pedobacter</taxon>
    </lineage>
</organism>
<keyword evidence="1" id="KW-0328">Glycosyltransferase</keyword>
<evidence type="ECO:0000313" key="1">
    <source>
        <dbReference type="EMBL" id="MDR6786144.1"/>
    </source>
</evidence>
<protein>
    <submittedName>
        <fullName evidence="1">Glutamine amidotransferase</fullName>
        <ecNumber evidence="1">2.4.2.-</ecNumber>
    </submittedName>
</protein>
<dbReference type="Proteomes" id="UP001246858">
    <property type="component" value="Unassembled WGS sequence"/>
</dbReference>
<sequence>MITIINYGSGNIQAIGNIYTRLKIPFKIANCPEDVNGAEKIILPGVGAFDETISMLDKSGFRDVLDKEVLENNVPVLGICVGMQILANGSEEGQLSGLGWINGYVKKIDKELLVQKPKVPHLGWNSLEFSDDLPLYKGVDKEEGFYFLHSYYFECEEESNIMSKTFYGTSFASSVNKNNIYGVQFHPEKSHHNGVKLLQNFAKL</sequence>
<comment type="caution">
    <text evidence="1">The sequence shown here is derived from an EMBL/GenBank/DDBJ whole genome shotgun (WGS) entry which is preliminary data.</text>
</comment>
<name>A0ACC6L3F8_9SPHI</name>
<accession>A0ACC6L3F8</accession>
<keyword evidence="2" id="KW-1185">Reference proteome</keyword>
<dbReference type="EMBL" id="JAVDTF010000006">
    <property type="protein sequence ID" value="MDR6786144.1"/>
    <property type="molecule type" value="Genomic_DNA"/>
</dbReference>
<gene>
    <name evidence="1" type="ORF">J2X78_004737</name>
</gene>
<evidence type="ECO:0000313" key="2">
    <source>
        <dbReference type="Proteomes" id="UP001246858"/>
    </source>
</evidence>
<keyword evidence="1" id="KW-0808">Transferase</keyword>
<reference evidence="1" key="1">
    <citation type="submission" date="2023-07" db="EMBL/GenBank/DDBJ databases">
        <title>Sorghum-associated microbial communities from plants grown in Nebraska, USA.</title>
        <authorList>
            <person name="Schachtman D."/>
        </authorList>
    </citation>
    <scope>NUCLEOTIDE SEQUENCE</scope>
    <source>
        <strain evidence="1">2697</strain>
    </source>
</reference>